<dbReference type="AlphaFoldDB" id="A0A0E0PTX7"/>
<accession>A0A0E0PTX7</accession>
<dbReference type="HOGENOM" id="CLU_2726656_0_0_1"/>
<proteinExistence type="predicted"/>
<dbReference type="Proteomes" id="UP000008022">
    <property type="component" value="Unassembled WGS sequence"/>
</dbReference>
<keyword evidence="2" id="KW-1185">Reference proteome</keyword>
<dbReference type="Gramene" id="ORUFI06G04280.1">
    <property type="protein sequence ID" value="ORUFI06G04280.1"/>
    <property type="gene ID" value="ORUFI06G04280"/>
</dbReference>
<reference evidence="2" key="1">
    <citation type="submission" date="2013-06" db="EMBL/GenBank/DDBJ databases">
        <authorList>
            <person name="Zhao Q."/>
        </authorList>
    </citation>
    <scope>NUCLEOTIDE SEQUENCE</scope>
    <source>
        <strain evidence="2">cv. W1943</strain>
    </source>
</reference>
<dbReference type="EnsemblPlants" id="ORUFI06G04280.1">
    <property type="protein sequence ID" value="ORUFI06G04280.1"/>
    <property type="gene ID" value="ORUFI06G04280"/>
</dbReference>
<organism evidence="1 2">
    <name type="scientific">Oryza rufipogon</name>
    <name type="common">Brownbeard rice</name>
    <name type="synonym">Asian wild rice</name>
    <dbReference type="NCBI Taxonomy" id="4529"/>
    <lineage>
        <taxon>Eukaryota</taxon>
        <taxon>Viridiplantae</taxon>
        <taxon>Streptophyta</taxon>
        <taxon>Embryophyta</taxon>
        <taxon>Tracheophyta</taxon>
        <taxon>Spermatophyta</taxon>
        <taxon>Magnoliopsida</taxon>
        <taxon>Liliopsida</taxon>
        <taxon>Poales</taxon>
        <taxon>Poaceae</taxon>
        <taxon>BOP clade</taxon>
        <taxon>Oryzoideae</taxon>
        <taxon>Oryzeae</taxon>
        <taxon>Oryzinae</taxon>
        <taxon>Oryza</taxon>
    </lineage>
</organism>
<evidence type="ECO:0000313" key="2">
    <source>
        <dbReference type="Proteomes" id="UP000008022"/>
    </source>
</evidence>
<reference evidence="1" key="2">
    <citation type="submission" date="2015-06" db="UniProtKB">
        <authorList>
            <consortium name="EnsemblPlants"/>
        </authorList>
    </citation>
    <scope>IDENTIFICATION</scope>
</reference>
<protein>
    <submittedName>
        <fullName evidence="1">Uncharacterized protein</fullName>
    </submittedName>
</protein>
<name>A0A0E0PTX7_ORYRU</name>
<sequence>MSRSTLRDGFLTICHFCLRGVPPWLATQKAVWDPQVSFYPLPFIFLLGSSLILQLADGEQPPPSPASLTASL</sequence>
<evidence type="ECO:0000313" key="1">
    <source>
        <dbReference type="EnsemblPlants" id="ORUFI06G04280.1"/>
    </source>
</evidence>